<proteinExistence type="predicted"/>
<evidence type="ECO:0000313" key="2">
    <source>
        <dbReference type="EMBL" id="BAT26725.1"/>
    </source>
</evidence>
<dbReference type="InterPro" id="IPR013078">
    <property type="entry name" value="His_Pase_superF_clade-1"/>
</dbReference>
<organism evidence="2">
    <name type="scientific">Aurantimonas coralicida</name>
    <dbReference type="NCBI Taxonomy" id="182270"/>
    <lineage>
        <taxon>Bacteria</taxon>
        <taxon>Pseudomonadati</taxon>
        <taxon>Pseudomonadota</taxon>
        <taxon>Alphaproteobacteria</taxon>
        <taxon>Hyphomicrobiales</taxon>
        <taxon>Aurantimonadaceae</taxon>
        <taxon>Aurantimonas</taxon>
    </lineage>
</organism>
<dbReference type="AlphaFoldDB" id="A0A0P0YZ87"/>
<dbReference type="InterPro" id="IPR029033">
    <property type="entry name" value="His_PPase_superfam"/>
</dbReference>
<feature type="signal peptide" evidence="1">
    <location>
        <begin position="1"/>
        <end position="24"/>
    </location>
</feature>
<accession>A0A0P0YZ87</accession>
<feature type="chain" id="PRO_5006057920" evidence="1">
    <location>
        <begin position="25"/>
        <end position="189"/>
    </location>
</feature>
<dbReference type="SUPFAM" id="SSF53254">
    <property type="entry name" value="Phosphoglycerate mutase-like"/>
    <property type="match status" value="1"/>
</dbReference>
<dbReference type="EMBL" id="LC066373">
    <property type="protein sequence ID" value="BAT26725.1"/>
    <property type="molecule type" value="Genomic_DNA"/>
</dbReference>
<sequence length="189" mass="19615">MRNAVTACLVSLLLLLGAAASASAQEEFDAARAADTHILMRHAIAPGTGDPAGFTLGDCSTQRNLSEEGRAQARRIGDRLREAGVAIGMVLASQWCRSSETAELLGFGPVTAAPELNSFFADRGKGAAQTDTLKARLAELDAAGRKAALVSHQVNITALTGIYPASGEIVVIALGEDGNVTVEGRIRTD</sequence>
<dbReference type="RefSeq" id="WP_024351642.1">
    <property type="nucleotide sequence ID" value="NZ_BBWN01000030.1"/>
</dbReference>
<name>A0A0P0YZ87_9HYPH</name>
<evidence type="ECO:0000256" key="1">
    <source>
        <dbReference type="SAM" id="SignalP"/>
    </source>
</evidence>
<dbReference type="CDD" id="cd07040">
    <property type="entry name" value="HP"/>
    <property type="match status" value="1"/>
</dbReference>
<dbReference type="Pfam" id="PF00300">
    <property type="entry name" value="His_Phos_1"/>
    <property type="match status" value="1"/>
</dbReference>
<keyword evidence="1" id="KW-0732">Signal</keyword>
<protein>
    <submittedName>
        <fullName evidence="2">Possible fructose-2,6-bisphosphatase</fullName>
    </submittedName>
</protein>
<reference evidence="2" key="1">
    <citation type="journal article" date="2015" name="Proc. Natl. Acad. Sci. U.S.A.">
        <title>Bacterial clade with the ribosomal RNA operon on a small plasmid rather than the chromosome.</title>
        <authorList>
            <person name="Anda M."/>
            <person name="Ohtsubo Y."/>
            <person name="Okubo T."/>
            <person name="Sugawara M."/>
            <person name="Nagata Y."/>
            <person name="Tsuda M."/>
            <person name="Minamisawa K."/>
            <person name="Mitsui H."/>
        </authorList>
    </citation>
    <scope>NUCLEOTIDE SEQUENCE</scope>
    <source>
        <strain evidence="2">DSM 14790</strain>
    </source>
</reference>
<dbReference type="Gene3D" id="3.40.50.1240">
    <property type="entry name" value="Phosphoglycerate mutase-like"/>
    <property type="match status" value="1"/>
</dbReference>